<dbReference type="Proteomes" id="UP001222325">
    <property type="component" value="Unassembled WGS sequence"/>
</dbReference>
<reference evidence="2" key="1">
    <citation type="submission" date="2023-03" db="EMBL/GenBank/DDBJ databases">
        <title>Massive genome expansion in bonnet fungi (Mycena s.s.) driven by repeated elements and novel gene families across ecological guilds.</title>
        <authorList>
            <consortium name="Lawrence Berkeley National Laboratory"/>
            <person name="Harder C.B."/>
            <person name="Miyauchi S."/>
            <person name="Viragh M."/>
            <person name="Kuo A."/>
            <person name="Thoen E."/>
            <person name="Andreopoulos B."/>
            <person name="Lu D."/>
            <person name="Skrede I."/>
            <person name="Drula E."/>
            <person name="Henrissat B."/>
            <person name="Morin E."/>
            <person name="Kohler A."/>
            <person name="Barry K."/>
            <person name="LaButti K."/>
            <person name="Morin E."/>
            <person name="Salamov A."/>
            <person name="Lipzen A."/>
            <person name="Mereny Z."/>
            <person name="Hegedus B."/>
            <person name="Baldrian P."/>
            <person name="Stursova M."/>
            <person name="Weitz H."/>
            <person name="Taylor A."/>
            <person name="Grigoriev I.V."/>
            <person name="Nagy L.G."/>
            <person name="Martin F."/>
            <person name="Kauserud H."/>
        </authorList>
    </citation>
    <scope>NUCLEOTIDE SEQUENCE</scope>
    <source>
        <strain evidence="2">CBHHK173m</strain>
    </source>
</reference>
<gene>
    <name evidence="2" type="ORF">B0H15DRAFT_861921</name>
</gene>
<comment type="caution">
    <text evidence="2">The sequence shown here is derived from an EMBL/GenBank/DDBJ whole genome shotgun (WGS) entry which is preliminary data.</text>
</comment>
<dbReference type="AlphaFoldDB" id="A0AAD6XIR9"/>
<dbReference type="InterPro" id="IPR001810">
    <property type="entry name" value="F-box_dom"/>
</dbReference>
<protein>
    <recommendedName>
        <fullName evidence="1">F-box domain-containing protein</fullName>
    </recommendedName>
</protein>
<dbReference type="InterPro" id="IPR036047">
    <property type="entry name" value="F-box-like_dom_sf"/>
</dbReference>
<sequence length="517" mass="58548">MIFVPVETRPLAQAASALGSWSIYSADSVMTHPQSCLIGILPVEILLGCFHLLDGKSLVWCCSVCRVWRETIKNCTELNYIIELLADGMLPGPSSLSSSEKMEHLSTWRKAWHDMKWKSRTEFAINEHPRAYELVGGVFAQQNTWPESDFTAIRLPSSQHSGEIASTRNIGIESLDFAMDPTQDLVVFLHRDQDDCGSFDCRSMSSLQPHPRASTPRLSFDLRNDNLRRIFLQVADDIIGLLFHTSLTTDGTLRVVLLNWCTGTMLVDLTSSNLSLSVSDFALISPCAFLLGCTGRRNSAGEIHIYRFQRTHHNDPTRVATLELPPIDPHRSLDRLIAHSGPFCASLIAGAQFSKANDKRICAISLAYDQAEFYSLYVHHRYFERYLSVEGEPPTVPWDQWGPNHARIMTGRHRFWLRYVHGERVVRPVDPDHPTRVEILDFGITPSRPGNTVGPELCVDPSTIPRDGHVFKDDVTTSLPYRHTVHYLDDHYILFMIDQDRLIGVNEMVNKLTVYTF</sequence>
<dbReference type="EMBL" id="JARJCN010000073">
    <property type="protein sequence ID" value="KAJ7077434.1"/>
    <property type="molecule type" value="Genomic_DNA"/>
</dbReference>
<feature type="domain" description="F-box" evidence="1">
    <location>
        <begin position="41"/>
        <end position="81"/>
    </location>
</feature>
<accession>A0AAD6XIR9</accession>
<evidence type="ECO:0000313" key="2">
    <source>
        <dbReference type="EMBL" id="KAJ7077434.1"/>
    </source>
</evidence>
<dbReference type="Pfam" id="PF12937">
    <property type="entry name" value="F-box-like"/>
    <property type="match status" value="1"/>
</dbReference>
<dbReference type="SUPFAM" id="SSF81383">
    <property type="entry name" value="F-box domain"/>
    <property type="match status" value="1"/>
</dbReference>
<name>A0AAD6XIR9_9AGAR</name>
<keyword evidence="3" id="KW-1185">Reference proteome</keyword>
<evidence type="ECO:0000313" key="3">
    <source>
        <dbReference type="Proteomes" id="UP001222325"/>
    </source>
</evidence>
<dbReference type="Gene3D" id="1.20.1280.50">
    <property type="match status" value="1"/>
</dbReference>
<dbReference type="CDD" id="cd09917">
    <property type="entry name" value="F-box_SF"/>
    <property type="match status" value="1"/>
</dbReference>
<dbReference type="SMART" id="SM00256">
    <property type="entry name" value="FBOX"/>
    <property type="match status" value="1"/>
</dbReference>
<evidence type="ECO:0000259" key="1">
    <source>
        <dbReference type="SMART" id="SM00256"/>
    </source>
</evidence>
<proteinExistence type="predicted"/>
<organism evidence="2 3">
    <name type="scientific">Mycena belliarum</name>
    <dbReference type="NCBI Taxonomy" id="1033014"/>
    <lineage>
        <taxon>Eukaryota</taxon>
        <taxon>Fungi</taxon>
        <taxon>Dikarya</taxon>
        <taxon>Basidiomycota</taxon>
        <taxon>Agaricomycotina</taxon>
        <taxon>Agaricomycetes</taxon>
        <taxon>Agaricomycetidae</taxon>
        <taxon>Agaricales</taxon>
        <taxon>Marasmiineae</taxon>
        <taxon>Mycenaceae</taxon>
        <taxon>Mycena</taxon>
    </lineage>
</organism>